<feature type="transmembrane region" description="Helical" evidence="1">
    <location>
        <begin position="27"/>
        <end position="45"/>
    </location>
</feature>
<dbReference type="Gene3D" id="1.25.40.10">
    <property type="entry name" value="Tetratricopeptide repeat domain"/>
    <property type="match status" value="2"/>
</dbReference>
<dbReference type="Pfam" id="PF13432">
    <property type="entry name" value="TPR_16"/>
    <property type="match status" value="1"/>
</dbReference>
<gene>
    <name evidence="2" type="ORF">GFH32_16175</name>
</gene>
<name>A0A5Q0QEP5_9SPHI</name>
<dbReference type="InterPro" id="IPR019734">
    <property type="entry name" value="TPR_rpt"/>
</dbReference>
<keyword evidence="3" id="KW-1185">Reference proteome</keyword>
<proteinExistence type="predicted"/>
<dbReference type="Pfam" id="PF13174">
    <property type="entry name" value="TPR_6"/>
    <property type="match status" value="1"/>
</dbReference>
<dbReference type="RefSeq" id="WP_153512591.1">
    <property type="nucleotide sequence ID" value="NZ_CP045652.1"/>
</dbReference>
<dbReference type="InterPro" id="IPR011990">
    <property type="entry name" value="TPR-like_helical_dom_sf"/>
</dbReference>
<dbReference type="EMBL" id="CP045652">
    <property type="protein sequence ID" value="QGA27764.1"/>
    <property type="molecule type" value="Genomic_DNA"/>
</dbReference>
<dbReference type="SUPFAM" id="SSF48452">
    <property type="entry name" value="TPR-like"/>
    <property type="match status" value="1"/>
</dbReference>
<evidence type="ECO:0000313" key="3">
    <source>
        <dbReference type="Proteomes" id="UP000326921"/>
    </source>
</evidence>
<dbReference type="Proteomes" id="UP000326921">
    <property type="component" value="Chromosome"/>
</dbReference>
<keyword evidence="1" id="KW-0472">Membrane</keyword>
<keyword evidence="1" id="KW-0812">Transmembrane</keyword>
<dbReference type="KEGG" id="sphe:GFH32_16175"/>
<protein>
    <submittedName>
        <fullName evidence="2">Tetratricopeptide repeat protein</fullName>
    </submittedName>
</protein>
<dbReference type="AlphaFoldDB" id="A0A5Q0QEP5"/>
<reference evidence="2 3" key="1">
    <citation type="submission" date="2019-10" db="EMBL/GenBank/DDBJ databases">
        <authorList>
            <person name="Dong K."/>
        </authorList>
    </citation>
    <scope>NUCLEOTIDE SEQUENCE [LARGE SCALE GENOMIC DNA]</scope>
    <source>
        <strain evidence="3">dk4302</strain>
    </source>
</reference>
<organism evidence="2 3">
    <name type="scientific">Sphingobacterium zhuxiongii</name>
    <dbReference type="NCBI Taxonomy" id="2662364"/>
    <lineage>
        <taxon>Bacteria</taxon>
        <taxon>Pseudomonadati</taxon>
        <taxon>Bacteroidota</taxon>
        <taxon>Sphingobacteriia</taxon>
        <taxon>Sphingobacteriales</taxon>
        <taxon>Sphingobacteriaceae</taxon>
        <taxon>Sphingobacterium</taxon>
    </lineage>
</organism>
<sequence length="224" mass="25038">MSQNNQNVSSTTTGGSKKSFFQENEKSIIFIVAAIIVLILLYIGYQKLYLAPRAEKASSEMYQAEQYAMIDSLQKKAIDGDGSFAGFKEIADEYSNTKSANIANAYLGGLYLRQKNFQEAIKYLEQYSETGSAILDPLVIGLLGDAYSEEKIYDKAANFYKKAADKSSNTFTTPVFLKKLGLVYEELQDYKNAEATYEKIRNDFPESAEATTIDSFIARVQAKQ</sequence>
<accession>A0A5Q0QEP5</accession>
<evidence type="ECO:0000256" key="1">
    <source>
        <dbReference type="SAM" id="Phobius"/>
    </source>
</evidence>
<evidence type="ECO:0000313" key="2">
    <source>
        <dbReference type="EMBL" id="QGA27764.1"/>
    </source>
</evidence>
<keyword evidence="1" id="KW-1133">Transmembrane helix</keyword>
<dbReference type="SMART" id="SM00028">
    <property type="entry name" value="TPR"/>
    <property type="match status" value="3"/>
</dbReference>